<feature type="transmembrane region" description="Helical" evidence="1">
    <location>
        <begin position="299"/>
        <end position="318"/>
    </location>
</feature>
<dbReference type="AlphaFoldDB" id="A0A382B485"/>
<keyword evidence="1" id="KW-0472">Membrane</keyword>
<evidence type="ECO:0000256" key="1">
    <source>
        <dbReference type="SAM" id="Phobius"/>
    </source>
</evidence>
<accession>A0A382B485</accession>
<organism evidence="2">
    <name type="scientific">marine metagenome</name>
    <dbReference type="NCBI Taxonomy" id="408172"/>
    <lineage>
        <taxon>unclassified sequences</taxon>
        <taxon>metagenomes</taxon>
        <taxon>ecological metagenomes</taxon>
    </lineage>
</organism>
<evidence type="ECO:0000313" key="2">
    <source>
        <dbReference type="EMBL" id="SVB08499.1"/>
    </source>
</evidence>
<name>A0A382B485_9ZZZZ</name>
<keyword evidence="1" id="KW-0812">Transmembrane</keyword>
<dbReference type="EMBL" id="UINC01028102">
    <property type="protein sequence ID" value="SVB08499.1"/>
    <property type="molecule type" value="Genomic_DNA"/>
</dbReference>
<protein>
    <submittedName>
        <fullName evidence="2">Uncharacterized protein</fullName>
    </submittedName>
</protein>
<keyword evidence="1" id="KW-1133">Transmembrane helix</keyword>
<gene>
    <name evidence="2" type="ORF">METZ01_LOCUS161353</name>
</gene>
<reference evidence="2" key="1">
    <citation type="submission" date="2018-05" db="EMBL/GenBank/DDBJ databases">
        <authorList>
            <person name="Lanie J.A."/>
            <person name="Ng W.-L."/>
            <person name="Kazmierczak K.M."/>
            <person name="Andrzejewski T.M."/>
            <person name="Davidsen T.M."/>
            <person name="Wayne K.J."/>
            <person name="Tettelin H."/>
            <person name="Glass J.I."/>
            <person name="Rusch D."/>
            <person name="Podicherti R."/>
            <person name="Tsui H.-C.T."/>
            <person name="Winkler M.E."/>
        </authorList>
    </citation>
    <scope>NUCLEOTIDE SEQUENCE</scope>
</reference>
<dbReference type="PROSITE" id="PS50096">
    <property type="entry name" value="IQ"/>
    <property type="match status" value="1"/>
</dbReference>
<proteinExistence type="predicted"/>
<sequence>MKRKRIILILFIGLVFPSCVEHLITIRVLPDGRYTMKFVTKGDSTDVFNDDFPHPFGSTWTTHIDAETKDEETTWMMETSGMLSGPVAFSAGESSPVQLAHPIDVKRITGWIGTRYSVIQFFKGREVFRKYPKFGDSLGNSEDDSTEWVGEALYYIGTTAINDLQEDSTTMLENILAERIENYIRGYVDRKNFTALYSIGDEASLFVDDVLQPFLEQLPENYPVAYQDAVNRYSKEMHITGQLRDDQFKFQIFLPGIVISTNADSIAGDTLLWTFGLKDFLNDDYILEAQSIVYSKKRIQFLIIAVTLLVLIIAIILIKFKR</sequence>